<evidence type="ECO:0000256" key="2">
    <source>
        <dbReference type="ARBA" id="ARBA00017657"/>
    </source>
</evidence>
<name>A0A8C5M581_9ANUR</name>
<protein>
    <recommendedName>
        <fullName evidence="2">Protein FAM136A</fullName>
    </recommendedName>
</protein>
<dbReference type="Proteomes" id="UP000694569">
    <property type="component" value="Unplaced"/>
</dbReference>
<dbReference type="GO" id="GO:0005737">
    <property type="term" value="C:cytoplasm"/>
    <property type="evidence" value="ECO:0007669"/>
    <property type="project" value="TreeGrafter"/>
</dbReference>
<sequence>MAEEQQARMQNAVDSMVKDLERESIRKMQGRMFRCSAQCCENIGASMQQVHLCIERCHTPLSQAQSLVTSELERFQDRLARCTLHCNDKAKDSFDSGSKEAQVKAQLEGCVIKCAEEHMSLIPSMTRKLKDALADIEKKAQ</sequence>
<reference evidence="3" key="1">
    <citation type="submission" date="2025-08" db="UniProtKB">
        <authorList>
            <consortium name="Ensembl"/>
        </authorList>
    </citation>
    <scope>IDENTIFICATION</scope>
</reference>
<gene>
    <name evidence="3" type="primary">FAM136A</name>
</gene>
<dbReference type="PANTHER" id="PTHR21096:SF0">
    <property type="entry name" value="PROTEIN FAM136A"/>
    <property type="match status" value="1"/>
</dbReference>
<organism evidence="3 4">
    <name type="scientific">Leptobrachium leishanense</name>
    <name type="common">Leishan spiny toad</name>
    <dbReference type="NCBI Taxonomy" id="445787"/>
    <lineage>
        <taxon>Eukaryota</taxon>
        <taxon>Metazoa</taxon>
        <taxon>Chordata</taxon>
        <taxon>Craniata</taxon>
        <taxon>Vertebrata</taxon>
        <taxon>Euteleostomi</taxon>
        <taxon>Amphibia</taxon>
        <taxon>Batrachia</taxon>
        <taxon>Anura</taxon>
        <taxon>Pelobatoidea</taxon>
        <taxon>Megophryidae</taxon>
        <taxon>Leptobrachium</taxon>
    </lineage>
</organism>
<proteinExistence type="inferred from homology"/>
<accession>A0A8C5M581</accession>
<dbReference type="PANTHER" id="PTHR21096">
    <property type="entry name" value="PROTEIN FAM136A"/>
    <property type="match status" value="1"/>
</dbReference>
<dbReference type="GeneTree" id="ENSGT00390000006707"/>
<evidence type="ECO:0000313" key="3">
    <source>
        <dbReference type="Ensembl" id="ENSLLEP00000008042.1"/>
    </source>
</evidence>
<dbReference type="OrthoDB" id="9975421at2759"/>
<comment type="similarity">
    <text evidence="1">Belongs to the FAM136 family.</text>
</comment>
<dbReference type="Pfam" id="PF05811">
    <property type="entry name" value="DUF842"/>
    <property type="match status" value="1"/>
</dbReference>
<dbReference type="AlphaFoldDB" id="A0A8C5M581"/>
<dbReference type="Ensembl" id="ENSLLET00000008366.1">
    <property type="protein sequence ID" value="ENSLLEP00000008042.1"/>
    <property type="gene ID" value="ENSLLEG00000005102.1"/>
</dbReference>
<keyword evidence="4" id="KW-1185">Reference proteome</keyword>
<evidence type="ECO:0000313" key="4">
    <source>
        <dbReference type="Proteomes" id="UP000694569"/>
    </source>
</evidence>
<evidence type="ECO:0000256" key="1">
    <source>
        <dbReference type="ARBA" id="ARBA00009952"/>
    </source>
</evidence>
<reference evidence="3" key="2">
    <citation type="submission" date="2025-09" db="UniProtKB">
        <authorList>
            <consortium name="Ensembl"/>
        </authorList>
    </citation>
    <scope>IDENTIFICATION</scope>
</reference>
<dbReference type="InterPro" id="IPR008560">
    <property type="entry name" value="DUF842_euk"/>
</dbReference>